<sequence>MTSPMTVTPPAAGFIGPVKRSVTIAGHATSISLEPVFWHVLEAAAARRALPLNALIAQIDALRIVAEDPPNLASALRSWILSDIQAITSDTHSQQG</sequence>
<keyword evidence="3" id="KW-1185">Reference proteome</keyword>
<evidence type="ECO:0000313" key="3">
    <source>
        <dbReference type="Proteomes" id="UP000652430"/>
    </source>
</evidence>
<organism evidence="2 3">
    <name type="scientific">Sphingomonas glacialis</name>
    <dbReference type="NCBI Taxonomy" id="658225"/>
    <lineage>
        <taxon>Bacteria</taxon>
        <taxon>Pseudomonadati</taxon>
        <taxon>Pseudomonadota</taxon>
        <taxon>Alphaproteobacteria</taxon>
        <taxon>Sphingomonadales</taxon>
        <taxon>Sphingomonadaceae</taxon>
        <taxon>Sphingomonas</taxon>
    </lineage>
</organism>
<accession>A0ABQ3LGX2</accession>
<gene>
    <name evidence="2" type="ORF">GCM10008023_17560</name>
</gene>
<protein>
    <recommendedName>
        <fullName evidence="1">Ribbon-helix-helix domain-containing protein</fullName>
    </recommendedName>
</protein>
<comment type="caution">
    <text evidence="2">The sequence shown here is derived from an EMBL/GenBank/DDBJ whole genome shotgun (WGS) entry which is preliminary data.</text>
</comment>
<dbReference type="InterPro" id="IPR027373">
    <property type="entry name" value="RHH_dom"/>
</dbReference>
<name>A0ABQ3LGX2_9SPHN</name>
<feature type="domain" description="Ribbon-helix-helix" evidence="1">
    <location>
        <begin position="17"/>
        <end position="82"/>
    </location>
</feature>
<dbReference type="EMBL" id="BNAQ01000002">
    <property type="protein sequence ID" value="GHH15123.1"/>
    <property type="molecule type" value="Genomic_DNA"/>
</dbReference>
<dbReference type="InterPro" id="IPR038268">
    <property type="entry name" value="RHH_sf"/>
</dbReference>
<dbReference type="Proteomes" id="UP000652430">
    <property type="component" value="Unassembled WGS sequence"/>
</dbReference>
<evidence type="ECO:0000313" key="2">
    <source>
        <dbReference type="EMBL" id="GHH15123.1"/>
    </source>
</evidence>
<reference evidence="3" key="1">
    <citation type="journal article" date="2019" name="Int. J. Syst. Evol. Microbiol.">
        <title>The Global Catalogue of Microorganisms (GCM) 10K type strain sequencing project: providing services to taxonomists for standard genome sequencing and annotation.</title>
        <authorList>
            <consortium name="The Broad Institute Genomics Platform"/>
            <consortium name="The Broad Institute Genome Sequencing Center for Infectious Disease"/>
            <person name="Wu L."/>
            <person name="Ma J."/>
        </authorList>
    </citation>
    <scope>NUCLEOTIDE SEQUENCE [LARGE SCALE GENOMIC DNA]</scope>
    <source>
        <strain evidence="3">CGMCC 1.8957</strain>
    </source>
</reference>
<dbReference type="Gene3D" id="1.10.3990.20">
    <property type="entry name" value="protein bp1543"/>
    <property type="match status" value="1"/>
</dbReference>
<evidence type="ECO:0000259" key="1">
    <source>
        <dbReference type="Pfam" id="PF13467"/>
    </source>
</evidence>
<dbReference type="Pfam" id="PF13467">
    <property type="entry name" value="RHH_4"/>
    <property type="match status" value="1"/>
</dbReference>
<proteinExistence type="predicted"/>